<dbReference type="EMBL" id="JAUSTF010000003">
    <property type="protein sequence ID" value="MDQ0180565.1"/>
    <property type="molecule type" value="Genomic_DNA"/>
</dbReference>
<keyword evidence="8" id="KW-1185">Reference proteome</keyword>
<feature type="binding site" evidence="5">
    <location>
        <begin position="20"/>
        <end position="27"/>
    </location>
    <ligand>
        <name>substrate</name>
    </ligand>
</feature>
<keyword evidence="3" id="KW-0324">Glycolysis</keyword>
<evidence type="ECO:0000256" key="4">
    <source>
        <dbReference type="ARBA" id="ARBA00023235"/>
    </source>
</evidence>
<dbReference type="Proteomes" id="UP001230951">
    <property type="component" value="Unassembled WGS sequence"/>
</dbReference>
<evidence type="ECO:0000313" key="7">
    <source>
        <dbReference type="EMBL" id="MDQ0180565.1"/>
    </source>
</evidence>
<dbReference type="InterPro" id="IPR005952">
    <property type="entry name" value="Phosphogly_mut1"/>
</dbReference>
<evidence type="ECO:0000313" key="9">
    <source>
        <dbReference type="Proteomes" id="UP001242995"/>
    </source>
</evidence>
<dbReference type="GO" id="GO:0006096">
    <property type="term" value="P:glycolytic process"/>
    <property type="evidence" value="ECO:0007669"/>
    <property type="project" value="UniProtKB-KW"/>
</dbReference>
<organism evidence="6 9">
    <name type="scientific">Arthrobacter bambusae</name>
    <dbReference type="NCBI Taxonomy" id="1338426"/>
    <lineage>
        <taxon>Bacteria</taxon>
        <taxon>Bacillati</taxon>
        <taxon>Actinomycetota</taxon>
        <taxon>Actinomycetes</taxon>
        <taxon>Micrococcales</taxon>
        <taxon>Micrococcaceae</taxon>
        <taxon>Arthrobacter</taxon>
    </lineage>
</organism>
<gene>
    <name evidence="6" type="ORF">J2S90_003312</name>
    <name evidence="7" type="ORF">J2S93_001987</name>
</gene>
<evidence type="ECO:0000313" key="6">
    <source>
        <dbReference type="EMBL" id="MDP9906328.1"/>
    </source>
</evidence>
<dbReference type="EC" id="5.4.2.11" evidence="2"/>
<keyword evidence="4" id="KW-0413">Isomerase</keyword>
<protein>
    <recommendedName>
        <fullName evidence="2">phosphoglycerate mutase (2,3-diphosphoglycerate-dependent)</fullName>
        <ecNumber evidence="2">5.4.2.11</ecNumber>
    </recommendedName>
</protein>
<feature type="binding site" evidence="5">
    <location>
        <position position="86"/>
    </location>
    <ligand>
        <name>substrate</name>
    </ligand>
</feature>
<proteinExistence type="inferred from homology"/>
<comment type="similarity">
    <text evidence="1">Belongs to the phosphoglycerate mutase family. BPG-dependent PGAM subfamily.</text>
</comment>
<comment type="caution">
    <text evidence="6">The sequence shown here is derived from an EMBL/GenBank/DDBJ whole genome shotgun (WGS) entry which is preliminary data.</text>
</comment>
<evidence type="ECO:0000313" key="8">
    <source>
        <dbReference type="Proteomes" id="UP001230951"/>
    </source>
</evidence>
<dbReference type="Gene3D" id="3.40.50.1240">
    <property type="entry name" value="Phosphoglycerate mutase-like"/>
    <property type="match status" value="1"/>
</dbReference>
<reference evidence="6 8" key="1">
    <citation type="submission" date="2023-07" db="EMBL/GenBank/DDBJ databases">
        <title>Sorghum-associated microbial communities from plants grown in Nebraska, USA.</title>
        <authorList>
            <person name="Schachtman D."/>
        </authorList>
    </citation>
    <scope>NUCLEOTIDE SEQUENCE</scope>
    <source>
        <strain evidence="6">DS1006</strain>
        <strain evidence="7 8">DS1016</strain>
    </source>
</reference>
<dbReference type="InterPro" id="IPR013078">
    <property type="entry name" value="His_Pase_superF_clade-1"/>
</dbReference>
<name>A0AAW8DI10_9MICC</name>
<dbReference type="EMBL" id="JAUSRG010000011">
    <property type="protein sequence ID" value="MDP9906328.1"/>
    <property type="molecule type" value="Genomic_DNA"/>
</dbReference>
<dbReference type="GO" id="GO:0004619">
    <property type="term" value="F:phosphoglycerate mutase activity"/>
    <property type="evidence" value="ECO:0007669"/>
    <property type="project" value="UniProtKB-EC"/>
</dbReference>
<accession>A0AAW8DI10</accession>
<evidence type="ECO:0000256" key="2">
    <source>
        <dbReference type="ARBA" id="ARBA00012028"/>
    </source>
</evidence>
<dbReference type="PROSITE" id="PS00175">
    <property type="entry name" value="PG_MUTASE"/>
    <property type="match status" value="1"/>
</dbReference>
<dbReference type="Proteomes" id="UP001242995">
    <property type="component" value="Unassembled WGS sequence"/>
</dbReference>
<dbReference type="CDD" id="cd07067">
    <property type="entry name" value="HP_PGM_like"/>
    <property type="match status" value="1"/>
</dbReference>
<dbReference type="AlphaFoldDB" id="A0AAW8DI10"/>
<dbReference type="InterPro" id="IPR001345">
    <property type="entry name" value="PG/BPGM_mutase_AS"/>
</dbReference>
<evidence type="ECO:0000256" key="3">
    <source>
        <dbReference type="ARBA" id="ARBA00023152"/>
    </source>
</evidence>
<dbReference type="SMART" id="SM00855">
    <property type="entry name" value="PGAM"/>
    <property type="match status" value="1"/>
</dbReference>
<evidence type="ECO:0000256" key="5">
    <source>
        <dbReference type="PIRSR" id="PIRSR613078-2"/>
    </source>
</evidence>
<dbReference type="Pfam" id="PF00300">
    <property type="entry name" value="His_Phos_1"/>
    <property type="match status" value="1"/>
</dbReference>
<dbReference type="InterPro" id="IPR029033">
    <property type="entry name" value="His_PPase_superfam"/>
</dbReference>
<sequence>MSESMRAPSGHGAVELMLVRHGESLGNVAASAAGVSGAEVIEVPARDADVDLSPLGYEQASALGDSFNRLPSSRCPDVVWCSPYARARRTAEIIVGTAGWTVPLLVDERLRDRELGILDMLTTKGVELRLPEEARRRRWLGKFYYRPPGGESWTDVVLRLRSFLSDLERLSGGERVLVVGHDAVILLFRYLLEGLSEKELLDLAGTTTILNASLTRYVRVDGHGPWMLESFNVADHLTEQGVTLTEHGSDADVRPR</sequence>
<dbReference type="PANTHER" id="PTHR11931">
    <property type="entry name" value="PHOSPHOGLYCERATE MUTASE"/>
    <property type="match status" value="1"/>
</dbReference>
<evidence type="ECO:0000256" key="1">
    <source>
        <dbReference type="ARBA" id="ARBA00006717"/>
    </source>
</evidence>
<dbReference type="SUPFAM" id="SSF53254">
    <property type="entry name" value="Phosphoglycerate mutase-like"/>
    <property type="match status" value="1"/>
</dbReference>